<evidence type="ECO:0008006" key="4">
    <source>
        <dbReference type="Google" id="ProtNLM"/>
    </source>
</evidence>
<reference evidence="2" key="1">
    <citation type="journal article" date="2023" name="PLoS Negl. Trop. Dis.">
        <title>A genome sequence for Biomphalaria pfeifferi, the major vector snail for the human-infecting parasite Schistosoma mansoni.</title>
        <authorList>
            <person name="Bu L."/>
            <person name="Lu L."/>
            <person name="Laidemitt M.R."/>
            <person name="Zhang S.M."/>
            <person name="Mutuku M."/>
            <person name="Mkoji G."/>
            <person name="Steinauer M."/>
            <person name="Loker E.S."/>
        </authorList>
    </citation>
    <scope>NUCLEOTIDE SEQUENCE</scope>
    <source>
        <strain evidence="2">KasaAsao</strain>
    </source>
</reference>
<keyword evidence="3" id="KW-1185">Reference proteome</keyword>
<gene>
    <name evidence="2" type="ORF">Bpfe_020891</name>
</gene>
<protein>
    <recommendedName>
        <fullName evidence="4">Secreted protein</fullName>
    </recommendedName>
</protein>
<evidence type="ECO:0000313" key="3">
    <source>
        <dbReference type="Proteomes" id="UP001233172"/>
    </source>
</evidence>
<feature type="non-terminal residue" evidence="2">
    <location>
        <position position="75"/>
    </location>
</feature>
<accession>A0AAD8B839</accession>
<proteinExistence type="predicted"/>
<feature type="signal peptide" evidence="1">
    <location>
        <begin position="1"/>
        <end position="20"/>
    </location>
</feature>
<organism evidence="2 3">
    <name type="scientific">Biomphalaria pfeifferi</name>
    <name type="common">Bloodfluke planorb</name>
    <name type="synonym">Freshwater snail</name>
    <dbReference type="NCBI Taxonomy" id="112525"/>
    <lineage>
        <taxon>Eukaryota</taxon>
        <taxon>Metazoa</taxon>
        <taxon>Spiralia</taxon>
        <taxon>Lophotrochozoa</taxon>
        <taxon>Mollusca</taxon>
        <taxon>Gastropoda</taxon>
        <taxon>Heterobranchia</taxon>
        <taxon>Euthyneura</taxon>
        <taxon>Panpulmonata</taxon>
        <taxon>Hygrophila</taxon>
        <taxon>Lymnaeoidea</taxon>
        <taxon>Planorbidae</taxon>
        <taxon>Biomphalaria</taxon>
    </lineage>
</organism>
<evidence type="ECO:0000256" key="1">
    <source>
        <dbReference type="SAM" id="SignalP"/>
    </source>
</evidence>
<dbReference type="Proteomes" id="UP001233172">
    <property type="component" value="Unassembled WGS sequence"/>
</dbReference>
<dbReference type="EMBL" id="JASAOG010000123">
    <property type="protein sequence ID" value="KAK0049706.1"/>
    <property type="molecule type" value="Genomic_DNA"/>
</dbReference>
<reference evidence="2" key="2">
    <citation type="submission" date="2023-04" db="EMBL/GenBank/DDBJ databases">
        <authorList>
            <person name="Bu L."/>
            <person name="Lu L."/>
            <person name="Laidemitt M.R."/>
            <person name="Zhang S.M."/>
            <person name="Mutuku M."/>
            <person name="Mkoji G."/>
            <person name="Steinauer M."/>
            <person name="Loker E.S."/>
        </authorList>
    </citation>
    <scope>NUCLEOTIDE SEQUENCE</scope>
    <source>
        <strain evidence="2">KasaAsao</strain>
        <tissue evidence="2">Whole Snail</tissue>
    </source>
</reference>
<name>A0AAD8B839_BIOPF</name>
<comment type="caution">
    <text evidence="2">The sequence shown here is derived from an EMBL/GenBank/DDBJ whole genome shotgun (WGS) entry which is preliminary data.</text>
</comment>
<evidence type="ECO:0000313" key="2">
    <source>
        <dbReference type="EMBL" id="KAK0049706.1"/>
    </source>
</evidence>
<feature type="chain" id="PRO_5042264286" description="Secreted protein" evidence="1">
    <location>
        <begin position="21"/>
        <end position="75"/>
    </location>
</feature>
<keyword evidence="1" id="KW-0732">Signal</keyword>
<sequence length="75" mass="7911">MSLYIAVHLFMCSITSKCHCKLLCTSLCVLLLLVVSSGNWSKSTLCSQGVPKRANVAGAPTFLAGSHILLVQSSA</sequence>
<dbReference type="AlphaFoldDB" id="A0AAD8B839"/>